<gene>
    <name evidence="2" type="ORF">PR048_002913</name>
</gene>
<feature type="compositionally biased region" description="Low complexity" evidence="1">
    <location>
        <begin position="298"/>
        <end position="308"/>
    </location>
</feature>
<reference evidence="2 3" key="1">
    <citation type="submission" date="2023-02" db="EMBL/GenBank/DDBJ databases">
        <title>LHISI_Scaffold_Assembly.</title>
        <authorList>
            <person name="Stuart O.P."/>
            <person name="Cleave R."/>
            <person name="Magrath M.J.L."/>
            <person name="Mikheyev A.S."/>
        </authorList>
    </citation>
    <scope>NUCLEOTIDE SEQUENCE [LARGE SCALE GENOMIC DNA]</scope>
    <source>
        <strain evidence="2">Daus_M_001</strain>
        <tissue evidence="2">Leg muscle</tissue>
    </source>
</reference>
<proteinExistence type="predicted"/>
<feature type="region of interest" description="Disordered" evidence="1">
    <location>
        <begin position="115"/>
        <end position="136"/>
    </location>
</feature>
<name>A0ABQ9IMY7_9NEOP</name>
<dbReference type="Proteomes" id="UP001159363">
    <property type="component" value="Chromosome 1"/>
</dbReference>
<feature type="region of interest" description="Disordered" evidence="1">
    <location>
        <begin position="288"/>
        <end position="312"/>
    </location>
</feature>
<accession>A0ABQ9IMY7</accession>
<comment type="caution">
    <text evidence="2">The sequence shown here is derived from an EMBL/GenBank/DDBJ whole genome shotgun (WGS) entry which is preliminary data.</text>
</comment>
<evidence type="ECO:0000256" key="1">
    <source>
        <dbReference type="SAM" id="MobiDB-lite"/>
    </source>
</evidence>
<protein>
    <submittedName>
        <fullName evidence="2">Uncharacterized protein</fullName>
    </submittedName>
</protein>
<evidence type="ECO:0000313" key="3">
    <source>
        <dbReference type="Proteomes" id="UP001159363"/>
    </source>
</evidence>
<feature type="region of interest" description="Disordered" evidence="1">
    <location>
        <begin position="1"/>
        <end position="29"/>
    </location>
</feature>
<sequence>MQMNQRRNTMPKKLGHSEKTHRSTNNIHHVSHLRTLGVLKTSVVAKALISFDGKAAPGKAPAQTATKVCDEKSPNKWFEVYLNLTIPATAERKHIGCPRSTNPIHRRGRRQVILTRKQGAGESGGSGGAPRRVSDQRRSLHWVCHHRELNSQTQPSISSSVATISPQMLGGLIPAGLGGVTSLNKYKRRRSDKGDAASHIKYVVATKRKVLDWRVLLSSERTFGTFRGDRIILLTESMQEGSAGALNSVRVGTITLIALAFLGKKRKKRKTIRASGVLKSGWTLMSKVKKRGSDTSDTTRTPSASSSLRSRRANAGTGIMSLGYVELVQRTRRGAAILSVRNLIPVPQDGNPARQLEVLCETVTEKSMHVSGSTLLPPCFCTSKAENLQIDVRRRKNEFVQGEPGSIPSGVTPAISHVGIVLVDAAGRGFSSGISRFPRPCIPPLLRTHLTSPSQGLKASILRAAHSTATEVHLYCSDCLAVVPRFVCGVNVSITPSPRIEVDMKQYRNARARETGNPRKKSADQRHRPVRFAHVKIRGPHCRASDPVLLGEGEWSAHYTSAPP</sequence>
<organism evidence="2 3">
    <name type="scientific">Dryococelus australis</name>
    <dbReference type="NCBI Taxonomy" id="614101"/>
    <lineage>
        <taxon>Eukaryota</taxon>
        <taxon>Metazoa</taxon>
        <taxon>Ecdysozoa</taxon>
        <taxon>Arthropoda</taxon>
        <taxon>Hexapoda</taxon>
        <taxon>Insecta</taxon>
        <taxon>Pterygota</taxon>
        <taxon>Neoptera</taxon>
        <taxon>Polyneoptera</taxon>
        <taxon>Phasmatodea</taxon>
        <taxon>Verophasmatodea</taxon>
        <taxon>Anareolatae</taxon>
        <taxon>Phasmatidae</taxon>
        <taxon>Eurycanthinae</taxon>
        <taxon>Dryococelus</taxon>
    </lineage>
</organism>
<evidence type="ECO:0000313" key="2">
    <source>
        <dbReference type="EMBL" id="KAJ8897564.1"/>
    </source>
</evidence>
<dbReference type="EMBL" id="JARBHB010000001">
    <property type="protein sequence ID" value="KAJ8897564.1"/>
    <property type="molecule type" value="Genomic_DNA"/>
</dbReference>
<keyword evidence="3" id="KW-1185">Reference proteome</keyword>